<organism evidence="6 7">
    <name type="scientific">Nocardia thailandica</name>
    <dbReference type="NCBI Taxonomy" id="257275"/>
    <lineage>
        <taxon>Bacteria</taxon>
        <taxon>Bacillati</taxon>
        <taxon>Actinomycetota</taxon>
        <taxon>Actinomycetes</taxon>
        <taxon>Mycobacteriales</taxon>
        <taxon>Nocardiaceae</taxon>
        <taxon>Nocardia</taxon>
    </lineage>
</organism>
<dbReference type="Pfam" id="PF00296">
    <property type="entry name" value="Bac_luciferase"/>
    <property type="match status" value="1"/>
</dbReference>
<accession>A0ABW6PW51</accession>
<evidence type="ECO:0000313" key="7">
    <source>
        <dbReference type="Proteomes" id="UP001601444"/>
    </source>
</evidence>
<gene>
    <name evidence="6" type="ORF">ACFYTF_26505</name>
</gene>
<sequence length="270" mass="26998">MTIRLGVFLPTSGPDAAASAVGGVRDSARAAEAAGLESVWATDHLVASAPMLDSTVALATAAAVTDDLRVGFGALLLALRPTAWAAKEIATLQLVSGGRLLVGVGTGNPAHGDAGWRAAGVPFEARGARTDDALRVLPALVAGDPAAPGDGPSVTLSPGAARPPILIAGNGIRARRRAAEFGDAWMPIDPGLDRLPGLAEELGDLAARHGRPVPGITVVAPTLPGEPSAAADALAGYEAAGAERVILAPTGAGWRDDYAFAARVRAALAS</sequence>
<dbReference type="RefSeq" id="WP_387702751.1">
    <property type="nucleotide sequence ID" value="NZ_JBIAMX010000021.1"/>
</dbReference>
<dbReference type="SUPFAM" id="SSF51679">
    <property type="entry name" value="Bacterial luciferase-like"/>
    <property type="match status" value="1"/>
</dbReference>
<dbReference type="InterPro" id="IPR050172">
    <property type="entry name" value="SsuD_RutA_monooxygenase"/>
</dbReference>
<evidence type="ECO:0000256" key="1">
    <source>
        <dbReference type="ARBA" id="ARBA00022630"/>
    </source>
</evidence>
<feature type="domain" description="Luciferase-like" evidence="5">
    <location>
        <begin position="4"/>
        <end position="235"/>
    </location>
</feature>
<evidence type="ECO:0000259" key="5">
    <source>
        <dbReference type="Pfam" id="PF00296"/>
    </source>
</evidence>
<name>A0ABW6PW51_9NOCA</name>
<keyword evidence="3" id="KW-0560">Oxidoreductase</keyword>
<reference evidence="6 7" key="1">
    <citation type="submission" date="2024-10" db="EMBL/GenBank/DDBJ databases">
        <title>The Natural Products Discovery Center: Release of the First 8490 Sequenced Strains for Exploring Actinobacteria Biosynthetic Diversity.</title>
        <authorList>
            <person name="Kalkreuter E."/>
            <person name="Kautsar S.A."/>
            <person name="Yang D."/>
            <person name="Bader C.D."/>
            <person name="Teijaro C.N."/>
            <person name="Fluegel L."/>
            <person name="Davis C.M."/>
            <person name="Simpson J.R."/>
            <person name="Lauterbach L."/>
            <person name="Steele A.D."/>
            <person name="Gui C."/>
            <person name="Meng S."/>
            <person name="Li G."/>
            <person name="Viehrig K."/>
            <person name="Ye F."/>
            <person name="Su P."/>
            <person name="Kiefer A.F."/>
            <person name="Nichols A."/>
            <person name="Cepeda A.J."/>
            <person name="Yan W."/>
            <person name="Fan B."/>
            <person name="Jiang Y."/>
            <person name="Adhikari A."/>
            <person name="Zheng C.-J."/>
            <person name="Schuster L."/>
            <person name="Cowan T.M."/>
            <person name="Smanski M.J."/>
            <person name="Chevrette M.G."/>
            <person name="De Carvalho L.P.S."/>
            <person name="Shen B."/>
        </authorList>
    </citation>
    <scope>NUCLEOTIDE SEQUENCE [LARGE SCALE GENOMIC DNA]</scope>
    <source>
        <strain evidence="6 7">NPDC004045</strain>
    </source>
</reference>
<keyword evidence="7" id="KW-1185">Reference proteome</keyword>
<dbReference type="InterPro" id="IPR036661">
    <property type="entry name" value="Luciferase-like_sf"/>
</dbReference>
<dbReference type="PANTHER" id="PTHR42847:SF4">
    <property type="entry name" value="ALKANESULFONATE MONOOXYGENASE-RELATED"/>
    <property type="match status" value="1"/>
</dbReference>
<keyword evidence="1" id="KW-0285">Flavoprotein</keyword>
<evidence type="ECO:0000256" key="4">
    <source>
        <dbReference type="ARBA" id="ARBA00023033"/>
    </source>
</evidence>
<dbReference type="EMBL" id="JBIAMX010000021">
    <property type="protein sequence ID" value="MFF0546390.1"/>
    <property type="molecule type" value="Genomic_DNA"/>
</dbReference>
<keyword evidence="4" id="KW-0503">Monooxygenase</keyword>
<evidence type="ECO:0000256" key="2">
    <source>
        <dbReference type="ARBA" id="ARBA00022643"/>
    </source>
</evidence>
<dbReference type="PANTHER" id="PTHR42847">
    <property type="entry name" value="ALKANESULFONATE MONOOXYGENASE"/>
    <property type="match status" value="1"/>
</dbReference>
<comment type="caution">
    <text evidence="6">The sequence shown here is derived from an EMBL/GenBank/DDBJ whole genome shotgun (WGS) entry which is preliminary data.</text>
</comment>
<dbReference type="Proteomes" id="UP001601444">
    <property type="component" value="Unassembled WGS sequence"/>
</dbReference>
<protein>
    <submittedName>
        <fullName evidence="6">LLM class flavin-dependent oxidoreductase</fullName>
    </submittedName>
</protein>
<dbReference type="InterPro" id="IPR011251">
    <property type="entry name" value="Luciferase-like_dom"/>
</dbReference>
<keyword evidence="2" id="KW-0288">FMN</keyword>
<proteinExistence type="predicted"/>
<evidence type="ECO:0000256" key="3">
    <source>
        <dbReference type="ARBA" id="ARBA00023002"/>
    </source>
</evidence>
<evidence type="ECO:0000313" key="6">
    <source>
        <dbReference type="EMBL" id="MFF0546390.1"/>
    </source>
</evidence>
<dbReference type="Gene3D" id="3.20.20.30">
    <property type="entry name" value="Luciferase-like domain"/>
    <property type="match status" value="1"/>
</dbReference>